<evidence type="ECO:0000313" key="1">
    <source>
        <dbReference type="EMBL" id="ORX89042.1"/>
    </source>
</evidence>
<proteinExistence type="predicted"/>
<dbReference type="OrthoDB" id="498286at2759"/>
<dbReference type="PANTHER" id="PTHR35020:SF2">
    <property type="entry name" value="N-ACETYLGLUCOSAMINE-INDUCED PROTEIN 1"/>
    <property type="match status" value="1"/>
</dbReference>
<protein>
    <submittedName>
        <fullName evidence="1">Uncharacterized protein</fullName>
    </submittedName>
</protein>
<dbReference type="InterPro" id="IPR022036">
    <property type="entry name" value="DUF3605"/>
</dbReference>
<dbReference type="STRING" id="1314790.A0A1Y1XTG2"/>
<gene>
    <name evidence="1" type="ORF">K493DRAFT_319020</name>
</gene>
<dbReference type="Pfam" id="PF12239">
    <property type="entry name" value="DUF3605"/>
    <property type="match status" value="1"/>
</dbReference>
<keyword evidence="2" id="KW-1185">Reference proteome</keyword>
<accession>A0A1Y1XTG2</accession>
<reference evidence="1 2" key="1">
    <citation type="submission" date="2016-07" db="EMBL/GenBank/DDBJ databases">
        <title>Pervasive Adenine N6-methylation of Active Genes in Fungi.</title>
        <authorList>
            <consortium name="DOE Joint Genome Institute"/>
            <person name="Mondo S.J."/>
            <person name="Dannebaum R.O."/>
            <person name="Kuo R.C."/>
            <person name="Labutti K."/>
            <person name="Haridas S."/>
            <person name="Kuo A."/>
            <person name="Salamov A."/>
            <person name="Ahrendt S.R."/>
            <person name="Lipzen A."/>
            <person name="Sullivan W."/>
            <person name="Andreopoulos W.B."/>
            <person name="Clum A."/>
            <person name="Lindquist E."/>
            <person name="Daum C."/>
            <person name="Ramamoorthy G.K."/>
            <person name="Gryganskyi A."/>
            <person name="Culley D."/>
            <person name="Magnuson J.K."/>
            <person name="James T.Y."/>
            <person name="O'Malley M.A."/>
            <person name="Stajich J.E."/>
            <person name="Spatafora J.W."/>
            <person name="Visel A."/>
            <person name="Grigoriev I.V."/>
        </authorList>
    </citation>
    <scope>NUCLEOTIDE SEQUENCE [LARGE SCALE GENOMIC DNA]</scope>
    <source>
        <strain evidence="1 2">CBS 931.73</strain>
    </source>
</reference>
<name>A0A1Y1XTG2_9FUNG</name>
<comment type="caution">
    <text evidence="1">The sequence shown here is derived from an EMBL/GenBank/DDBJ whole genome shotgun (WGS) entry which is preliminary data.</text>
</comment>
<dbReference type="GO" id="GO:0006044">
    <property type="term" value="P:N-acetylglucosamine metabolic process"/>
    <property type="evidence" value="ECO:0007669"/>
    <property type="project" value="TreeGrafter"/>
</dbReference>
<dbReference type="GO" id="GO:0005737">
    <property type="term" value="C:cytoplasm"/>
    <property type="evidence" value="ECO:0007669"/>
    <property type="project" value="TreeGrafter"/>
</dbReference>
<dbReference type="Proteomes" id="UP000193498">
    <property type="component" value="Unassembled WGS sequence"/>
</dbReference>
<dbReference type="InParanoid" id="A0A1Y1XTG2"/>
<dbReference type="PANTHER" id="PTHR35020">
    <property type="entry name" value="N-ACETYLGLUCOSAMINE-INDUCED PROTEIN 1"/>
    <property type="match status" value="1"/>
</dbReference>
<sequence>MLVTAYPTTAPDFTKEYHSSDWEYIQNMLASGQILKLPRSAEVQRKYEAQTQRIKQEYGSMAQYIQQVKLGWVDSKGDPVPGEDFKLLPNDFPYKLDPTIQHLVLWCRKPFTREEMAKILSAELPGKEFLFFVNPKALQSIRTVYHAQVMVRDL</sequence>
<evidence type="ECO:0000313" key="2">
    <source>
        <dbReference type="Proteomes" id="UP000193498"/>
    </source>
</evidence>
<organism evidence="1 2">
    <name type="scientific">Basidiobolus meristosporus CBS 931.73</name>
    <dbReference type="NCBI Taxonomy" id="1314790"/>
    <lineage>
        <taxon>Eukaryota</taxon>
        <taxon>Fungi</taxon>
        <taxon>Fungi incertae sedis</taxon>
        <taxon>Zoopagomycota</taxon>
        <taxon>Entomophthoromycotina</taxon>
        <taxon>Basidiobolomycetes</taxon>
        <taxon>Basidiobolales</taxon>
        <taxon>Basidiobolaceae</taxon>
        <taxon>Basidiobolus</taxon>
    </lineage>
</organism>
<dbReference type="AlphaFoldDB" id="A0A1Y1XTG2"/>
<dbReference type="EMBL" id="MCFE01000481">
    <property type="protein sequence ID" value="ORX89042.1"/>
    <property type="molecule type" value="Genomic_DNA"/>
</dbReference>